<evidence type="ECO:0000313" key="1">
    <source>
        <dbReference type="EMBL" id="KAH0560649.1"/>
    </source>
</evidence>
<organism evidence="1 2">
    <name type="scientific">Cotesia glomerata</name>
    <name type="common">Lepidopteran parasitic wasp</name>
    <name type="synonym">Apanteles glomeratus</name>
    <dbReference type="NCBI Taxonomy" id="32391"/>
    <lineage>
        <taxon>Eukaryota</taxon>
        <taxon>Metazoa</taxon>
        <taxon>Ecdysozoa</taxon>
        <taxon>Arthropoda</taxon>
        <taxon>Hexapoda</taxon>
        <taxon>Insecta</taxon>
        <taxon>Pterygota</taxon>
        <taxon>Neoptera</taxon>
        <taxon>Endopterygota</taxon>
        <taxon>Hymenoptera</taxon>
        <taxon>Apocrita</taxon>
        <taxon>Ichneumonoidea</taxon>
        <taxon>Braconidae</taxon>
        <taxon>Microgastrinae</taxon>
        <taxon>Cotesia</taxon>
    </lineage>
</organism>
<comment type="caution">
    <text evidence="1">The sequence shown here is derived from an EMBL/GenBank/DDBJ whole genome shotgun (WGS) entry which is preliminary data.</text>
</comment>
<sequence>MCSSKVITEFSTHIGSMYTLEAYVHAFIGECVEIQNHDELSTLVYQPHSNAAHIFEHAECGSYTGNQSNVCGPFSKFINAHLLFTSPRHCFIPFLHIHVVLFRLFISLNSACIDTDGCFVHTIKHDFEEAERKSQRINSCWLLLNSGRDNSPT</sequence>
<reference evidence="1 2" key="1">
    <citation type="journal article" date="2021" name="J. Hered.">
        <title>A chromosome-level genome assembly of the parasitoid wasp, Cotesia glomerata (Hymenoptera: Braconidae).</title>
        <authorList>
            <person name="Pinto B.J."/>
            <person name="Weis J.J."/>
            <person name="Gamble T."/>
            <person name="Ode P.J."/>
            <person name="Paul R."/>
            <person name="Zaspel J.M."/>
        </authorList>
    </citation>
    <scope>NUCLEOTIDE SEQUENCE [LARGE SCALE GENOMIC DNA]</scope>
    <source>
        <strain evidence="1">CgM1</strain>
    </source>
</reference>
<accession>A0AAV7IXY7</accession>
<proteinExistence type="predicted"/>
<keyword evidence="2" id="KW-1185">Reference proteome</keyword>
<name>A0AAV7IXY7_COTGL</name>
<evidence type="ECO:0000313" key="2">
    <source>
        <dbReference type="Proteomes" id="UP000826195"/>
    </source>
</evidence>
<dbReference type="EMBL" id="JAHXZJ010000374">
    <property type="protein sequence ID" value="KAH0560649.1"/>
    <property type="molecule type" value="Genomic_DNA"/>
</dbReference>
<dbReference type="AlphaFoldDB" id="A0AAV7IXY7"/>
<dbReference type="Proteomes" id="UP000826195">
    <property type="component" value="Unassembled WGS sequence"/>
</dbReference>
<protein>
    <submittedName>
        <fullName evidence="1">Uncharacterized protein</fullName>
    </submittedName>
</protein>
<gene>
    <name evidence="1" type="ORF">KQX54_006719</name>
</gene>